<gene>
    <name evidence="1" type="ORF">H4O21_16665</name>
</gene>
<protein>
    <recommendedName>
        <fullName evidence="3">DUF481 domain-containing protein</fullName>
    </recommendedName>
</protein>
<comment type="caution">
    <text evidence="1">The sequence shown here is derived from an EMBL/GenBank/DDBJ whole genome shotgun (WGS) entry which is preliminary data.</text>
</comment>
<dbReference type="RefSeq" id="WP_182810010.1">
    <property type="nucleotide sequence ID" value="NZ_JACJFM010000025.1"/>
</dbReference>
<evidence type="ECO:0000313" key="2">
    <source>
        <dbReference type="Proteomes" id="UP000565262"/>
    </source>
</evidence>
<evidence type="ECO:0000313" key="1">
    <source>
        <dbReference type="EMBL" id="MBB1488237.1"/>
    </source>
</evidence>
<evidence type="ECO:0008006" key="3">
    <source>
        <dbReference type="Google" id="ProtNLM"/>
    </source>
</evidence>
<name>A0A839IUY4_9GAMM</name>
<sequence length="346" mass="39332">MEQYTPPARKLATKNRIQPEATCLQNLPIRSLTLLITACLSSQLKADNGQAYLPANIMDGRNLLGETANTIGNTLDSLFGAPDKNQINDSVLILRSGIYLDDKNEASLFGEVSFRADLPSTEEKLQLLVRAQKEDNYGDNDNTSVHDRGDSRSSEQFIRSSKAGIYFRYIHQKETSPWQTIIDTGFAFDNTDAEPVSTLRVRKTYQFPNGWQVRPEPTVFWSHKNDFAVGLGLHSQKRLSDTLLLQNSTNFGVYLTPETSYYNHGWQLSNRLSDDLRVSYNLSFYSHDDIDDPVDTVEISASLRRRIHENWLFFSVIPADKHSSDNDYKRDLSLTLQLEAKFGSQY</sequence>
<accession>A0A839IUY4</accession>
<dbReference type="Proteomes" id="UP000565262">
    <property type="component" value="Unassembled WGS sequence"/>
</dbReference>
<proteinExistence type="predicted"/>
<keyword evidence="2" id="KW-1185">Reference proteome</keyword>
<reference evidence="1 2" key="1">
    <citation type="submission" date="2020-08" db="EMBL/GenBank/DDBJ databases">
        <title>Oceanospirillum sp. nov. isolated from marine sediment.</title>
        <authorList>
            <person name="Ji X."/>
        </authorList>
    </citation>
    <scope>NUCLEOTIDE SEQUENCE [LARGE SCALE GENOMIC DNA]</scope>
    <source>
        <strain evidence="1 2">D5</strain>
    </source>
</reference>
<organism evidence="1 2">
    <name type="scientific">Oceanospirillum sediminis</name>
    <dbReference type="NCBI Taxonomy" id="2760088"/>
    <lineage>
        <taxon>Bacteria</taxon>
        <taxon>Pseudomonadati</taxon>
        <taxon>Pseudomonadota</taxon>
        <taxon>Gammaproteobacteria</taxon>
        <taxon>Oceanospirillales</taxon>
        <taxon>Oceanospirillaceae</taxon>
        <taxon>Oceanospirillum</taxon>
    </lineage>
</organism>
<dbReference type="AlphaFoldDB" id="A0A839IUY4"/>
<dbReference type="EMBL" id="JACJFM010000025">
    <property type="protein sequence ID" value="MBB1488237.1"/>
    <property type="molecule type" value="Genomic_DNA"/>
</dbReference>